<reference evidence="2 3" key="1">
    <citation type="submission" date="2024-02" db="EMBL/GenBank/DDBJ databases">
        <title>High-quality chromosome-scale genome assembly of Pensacola bahiagrass (Paspalum notatum Flugge var. saurae).</title>
        <authorList>
            <person name="Vega J.M."/>
            <person name="Podio M."/>
            <person name="Orjuela J."/>
            <person name="Siena L.A."/>
            <person name="Pessino S.C."/>
            <person name="Combes M.C."/>
            <person name="Mariac C."/>
            <person name="Albertini E."/>
            <person name="Pupilli F."/>
            <person name="Ortiz J.P.A."/>
            <person name="Leblanc O."/>
        </authorList>
    </citation>
    <scope>NUCLEOTIDE SEQUENCE [LARGE SCALE GENOMIC DNA]</scope>
    <source>
        <strain evidence="2">R1</strain>
        <tissue evidence="2">Leaf</tissue>
    </source>
</reference>
<evidence type="ECO:0000256" key="1">
    <source>
        <dbReference type="SAM" id="MobiDB-lite"/>
    </source>
</evidence>
<dbReference type="EMBL" id="CP144754">
    <property type="protein sequence ID" value="WVZ98085.1"/>
    <property type="molecule type" value="Genomic_DNA"/>
</dbReference>
<evidence type="ECO:0000313" key="3">
    <source>
        <dbReference type="Proteomes" id="UP001341281"/>
    </source>
</evidence>
<gene>
    <name evidence="2" type="ORF">U9M48_043564</name>
</gene>
<protein>
    <submittedName>
        <fullName evidence="2">Uncharacterized protein</fullName>
    </submittedName>
</protein>
<feature type="region of interest" description="Disordered" evidence="1">
    <location>
        <begin position="1"/>
        <end position="35"/>
    </location>
</feature>
<name>A0AAQ3UT90_PASNO</name>
<sequence>MARRRKREALAASAQNRHPSYPSLGEFGHNSPRQRRWAKFGPDGDLLKVFRFLTSKPRVQRRIGLLATWRTSEDCVEAKKMKSSLWSSVPDISARFSFP</sequence>
<dbReference type="AlphaFoldDB" id="A0AAQ3UT90"/>
<dbReference type="Proteomes" id="UP001341281">
    <property type="component" value="Chromosome 10"/>
</dbReference>
<accession>A0AAQ3UT90</accession>
<evidence type="ECO:0000313" key="2">
    <source>
        <dbReference type="EMBL" id="WVZ98085.1"/>
    </source>
</evidence>
<proteinExistence type="predicted"/>
<organism evidence="2 3">
    <name type="scientific">Paspalum notatum var. saurae</name>
    <dbReference type="NCBI Taxonomy" id="547442"/>
    <lineage>
        <taxon>Eukaryota</taxon>
        <taxon>Viridiplantae</taxon>
        <taxon>Streptophyta</taxon>
        <taxon>Embryophyta</taxon>
        <taxon>Tracheophyta</taxon>
        <taxon>Spermatophyta</taxon>
        <taxon>Magnoliopsida</taxon>
        <taxon>Liliopsida</taxon>
        <taxon>Poales</taxon>
        <taxon>Poaceae</taxon>
        <taxon>PACMAD clade</taxon>
        <taxon>Panicoideae</taxon>
        <taxon>Andropogonodae</taxon>
        <taxon>Paspaleae</taxon>
        <taxon>Paspalinae</taxon>
        <taxon>Paspalum</taxon>
    </lineage>
</organism>
<keyword evidence="3" id="KW-1185">Reference proteome</keyword>